<evidence type="ECO:0000256" key="6">
    <source>
        <dbReference type="RuleBase" id="RU364082"/>
    </source>
</evidence>
<evidence type="ECO:0000256" key="1">
    <source>
        <dbReference type="ARBA" id="ARBA00004781"/>
    </source>
</evidence>
<dbReference type="NCBIfam" id="TIGR01214">
    <property type="entry name" value="rmlD"/>
    <property type="match status" value="1"/>
</dbReference>
<dbReference type="EC" id="1.1.1.133" evidence="3 6"/>
<dbReference type="InterPro" id="IPR005913">
    <property type="entry name" value="dTDP_dehydrorham_reduct"/>
</dbReference>
<dbReference type="CDD" id="cd05254">
    <property type="entry name" value="dTDP_HR_like_SDR_e"/>
    <property type="match status" value="1"/>
</dbReference>
<dbReference type="RefSeq" id="WP_165108314.1">
    <property type="nucleotide sequence ID" value="NZ_JAAKYA010000077.1"/>
</dbReference>
<protein>
    <recommendedName>
        <fullName evidence="4 6">dTDP-4-dehydrorhamnose reductase</fullName>
        <ecNumber evidence="3 6">1.1.1.133</ecNumber>
    </recommendedName>
</protein>
<reference evidence="8 9" key="1">
    <citation type="submission" date="2020-02" db="EMBL/GenBank/DDBJ databases">
        <title>Draft genome sequence of Limisphaera ngatamarikiensis NGM72.4T, a thermophilic Verrucomicrobia grouped in subdivision 3.</title>
        <authorList>
            <person name="Carere C.R."/>
            <person name="Steen J."/>
            <person name="Hugenholtz P."/>
            <person name="Stott M.B."/>
        </authorList>
    </citation>
    <scope>NUCLEOTIDE SEQUENCE [LARGE SCALE GENOMIC DNA]</scope>
    <source>
        <strain evidence="8 9">NGM72.4</strain>
    </source>
</reference>
<dbReference type="Proteomes" id="UP000477311">
    <property type="component" value="Unassembled WGS sequence"/>
</dbReference>
<dbReference type="PANTHER" id="PTHR10491">
    <property type="entry name" value="DTDP-4-DEHYDRORHAMNOSE REDUCTASE"/>
    <property type="match status" value="1"/>
</dbReference>
<dbReference type="GO" id="GO:0008831">
    <property type="term" value="F:dTDP-4-dehydrorhamnose reductase activity"/>
    <property type="evidence" value="ECO:0007669"/>
    <property type="project" value="UniProtKB-EC"/>
</dbReference>
<comment type="caution">
    <text evidence="8">The sequence shown here is derived from an EMBL/GenBank/DDBJ whole genome shotgun (WGS) entry which is preliminary data.</text>
</comment>
<dbReference type="Gene3D" id="3.90.25.10">
    <property type="entry name" value="UDP-galactose 4-epimerase, domain 1"/>
    <property type="match status" value="1"/>
</dbReference>
<comment type="similarity">
    <text evidence="2 6">Belongs to the dTDP-4-dehydrorhamnose reductase family.</text>
</comment>
<dbReference type="EMBL" id="JAAKYA010000077">
    <property type="protein sequence ID" value="NGO40005.1"/>
    <property type="molecule type" value="Genomic_DNA"/>
</dbReference>
<evidence type="ECO:0000256" key="3">
    <source>
        <dbReference type="ARBA" id="ARBA00012929"/>
    </source>
</evidence>
<keyword evidence="6 8" id="KW-0560">Oxidoreductase</keyword>
<accession>A0A6M1RTM3</accession>
<comment type="function">
    <text evidence="6">Catalyzes the reduction of dTDP-6-deoxy-L-lyxo-4-hexulose to yield dTDP-L-rhamnose.</text>
</comment>
<dbReference type="Pfam" id="PF04321">
    <property type="entry name" value="RmlD_sub_bind"/>
    <property type="match status" value="1"/>
</dbReference>
<dbReference type="InterPro" id="IPR036291">
    <property type="entry name" value="NAD(P)-bd_dom_sf"/>
</dbReference>
<name>A0A6M1RTM3_9BACT</name>
<dbReference type="AlphaFoldDB" id="A0A6M1RTM3"/>
<dbReference type="GO" id="GO:0005829">
    <property type="term" value="C:cytosol"/>
    <property type="evidence" value="ECO:0007669"/>
    <property type="project" value="TreeGrafter"/>
</dbReference>
<feature type="domain" description="RmlD-like substrate binding" evidence="7">
    <location>
        <begin position="10"/>
        <end position="297"/>
    </location>
</feature>
<keyword evidence="6" id="KW-0521">NADP</keyword>
<evidence type="ECO:0000259" key="7">
    <source>
        <dbReference type="Pfam" id="PF04321"/>
    </source>
</evidence>
<dbReference type="PANTHER" id="PTHR10491:SF4">
    <property type="entry name" value="METHIONINE ADENOSYLTRANSFERASE 2 SUBUNIT BETA"/>
    <property type="match status" value="1"/>
</dbReference>
<evidence type="ECO:0000313" key="8">
    <source>
        <dbReference type="EMBL" id="NGO40005.1"/>
    </source>
</evidence>
<dbReference type="InterPro" id="IPR029903">
    <property type="entry name" value="RmlD-like-bd"/>
</dbReference>
<comment type="pathway">
    <text evidence="1 6">Carbohydrate biosynthesis; dTDP-L-rhamnose biosynthesis.</text>
</comment>
<evidence type="ECO:0000256" key="2">
    <source>
        <dbReference type="ARBA" id="ARBA00010944"/>
    </source>
</evidence>
<proteinExistence type="inferred from homology"/>
<dbReference type="Gene3D" id="3.40.50.720">
    <property type="entry name" value="NAD(P)-binding Rossmann-like Domain"/>
    <property type="match status" value="1"/>
</dbReference>
<evidence type="ECO:0000313" key="9">
    <source>
        <dbReference type="Proteomes" id="UP000477311"/>
    </source>
</evidence>
<dbReference type="UniPathway" id="UPA00124"/>
<sequence>MNPEKEGQRRILLFGHRGQVGWELRRTLAPLGRVYAFDYPEVDFADAAAVERVVEEVAPSVIVNAAAYTAVDRAESEPERAWQINAVAPERLARWARTRAAWLVHYSTDYVYDGNKRTPYVETDPTAPLNAYGRSKLEGDRAVAASGCPHLIFRLCWVYGMRGNNFLLTMLRLARERETLRVVSDQIGSPTWCRLIAEATALALQQVLNRPDPALWSGVYHLRCAGETSWYEFARRIVESVPEQERKCREVVPIRSEEYPAPARRPAWSVMSCEKLERAFGLVLPDWETALRLALDRE</sequence>
<dbReference type="SUPFAM" id="SSF51735">
    <property type="entry name" value="NAD(P)-binding Rossmann-fold domains"/>
    <property type="match status" value="1"/>
</dbReference>
<evidence type="ECO:0000256" key="4">
    <source>
        <dbReference type="ARBA" id="ARBA00017099"/>
    </source>
</evidence>
<gene>
    <name evidence="8" type="primary">rfbD</name>
    <name evidence="8" type="ORF">G4L39_11470</name>
</gene>
<organism evidence="8 9">
    <name type="scientific">Limisphaera ngatamarikiensis</name>
    <dbReference type="NCBI Taxonomy" id="1324935"/>
    <lineage>
        <taxon>Bacteria</taxon>
        <taxon>Pseudomonadati</taxon>
        <taxon>Verrucomicrobiota</taxon>
        <taxon>Verrucomicrobiia</taxon>
        <taxon>Limisphaerales</taxon>
        <taxon>Limisphaeraceae</taxon>
        <taxon>Limisphaera</taxon>
    </lineage>
</organism>
<comment type="catalytic activity">
    <reaction evidence="5">
        <text>dTDP-beta-L-rhamnose + NADP(+) = dTDP-4-dehydro-beta-L-rhamnose + NADPH + H(+)</text>
        <dbReference type="Rhea" id="RHEA:21796"/>
        <dbReference type="ChEBI" id="CHEBI:15378"/>
        <dbReference type="ChEBI" id="CHEBI:57510"/>
        <dbReference type="ChEBI" id="CHEBI:57783"/>
        <dbReference type="ChEBI" id="CHEBI:58349"/>
        <dbReference type="ChEBI" id="CHEBI:62830"/>
        <dbReference type="EC" id="1.1.1.133"/>
    </reaction>
</comment>
<evidence type="ECO:0000256" key="5">
    <source>
        <dbReference type="ARBA" id="ARBA00048200"/>
    </source>
</evidence>
<dbReference type="GO" id="GO:0019305">
    <property type="term" value="P:dTDP-rhamnose biosynthetic process"/>
    <property type="evidence" value="ECO:0007669"/>
    <property type="project" value="UniProtKB-UniPathway"/>
</dbReference>
<keyword evidence="9" id="KW-1185">Reference proteome</keyword>